<proteinExistence type="predicted"/>
<feature type="non-terminal residue" evidence="1">
    <location>
        <position position="37"/>
    </location>
</feature>
<name>X1EU26_9ZZZZ</name>
<gene>
    <name evidence="1" type="ORF">S01H4_65227</name>
</gene>
<reference evidence="1" key="1">
    <citation type="journal article" date="2014" name="Front. Microbiol.">
        <title>High frequency of phylogenetically diverse reductive dehalogenase-homologous genes in deep subseafloor sedimentary metagenomes.</title>
        <authorList>
            <person name="Kawai M."/>
            <person name="Futagami T."/>
            <person name="Toyoda A."/>
            <person name="Takaki Y."/>
            <person name="Nishi S."/>
            <person name="Hori S."/>
            <person name="Arai W."/>
            <person name="Tsubouchi T."/>
            <person name="Morono Y."/>
            <person name="Uchiyama I."/>
            <person name="Ito T."/>
            <person name="Fujiyama A."/>
            <person name="Inagaki F."/>
            <person name="Takami H."/>
        </authorList>
    </citation>
    <scope>NUCLEOTIDE SEQUENCE</scope>
    <source>
        <strain evidence="1">Expedition CK06-06</strain>
    </source>
</reference>
<comment type="caution">
    <text evidence="1">The sequence shown here is derived from an EMBL/GenBank/DDBJ whole genome shotgun (WGS) entry which is preliminary data.</text>
</comment>
<organism evidence="1">
    <name type="scientific">marine sediment metagenome</name>
    <dbReference type="NCBI Taxonomy" id="412755"/>
    <lineage>
        <taxon>unclassified sequences</taxon>
        <taxon>metagenomes</taxon>
        <taxon>ecological metagenomes</taxon>
    </lineage>
</organism>
<evidence type="ECO:0000313" key="1">
    <source>
        <dbReference type="EMBL" id="GAH23810.1"/>
    </source>
</evidence>
<accession>X1EU26</accession>
<protein>
    <submittedName>
        <fullName evidence="1">Uncharacterized protein</fullName>
    </submittedName>
</protein>
<dbReference type="AlphaFoldDB" id="X1EU26"/>
<dbReference type="EMBL" id="BART01039834">
    <property type="protein sequence ID" value="GAH23810.1"/>
    <property type="molecule type" value="Genomic_DNA"/>
</dbReference>
<sequence>MFITVIKITSDIIQNTNIIGSQNVGLKGLENKLIKVS</sequence>